<keyword evidence="2 4" id="KW-0807">Transducer</keyword>
<evidence type="ECO:0000313" key="10">
    <source>
        <dbReference type="Proteomes" id="UP000184600"/>
    </source>
</evidence>
<reference evidence="10" key="1">
    <citation type="submission" date="2016-12" db="EMBL/GenBank/DDBJ databases">
        <authorList>
            <person name="Rodrigo-Torres L."/>
            <person name="Arahal R.D."/>
            <person name="Lucena T."/>
        </authorList>
    </citation>
    <scope>NUCLEOTIDE SEQUENCE [LARGE SCALE GENOMIC DNA]</scope>
</reference>
<dbReference type="GO" id="GO:0016020">
    <property type="term" value="C:membrane"/>
    <property type="evidence" value="ECO:0007669"/>
    <property type="project" value="UniProtKB-SubCell"/>
</dbReference>
<dbReference type="Pfam" id="PF00672">
    <property type="entry name" value="HAMP"/>
    <property type="match status" value="1"/>
</dbReference>
<dbReference type="FunFam" id="1.10.287.950:FF:000001">
    <property type="entry name" value="Methyl-accepting chemotaxis sensory transducer"/>
    <property type="match status" value="1"/>
</dbReference>
<dbReference type="EMBL" id="FRFG01000022">
    <property type="protein sequence ID" value="SHO56183.1"/>
    <property type="molecule type" value="Genomic_DNA"/>
</dbReference>
<feature type="compositionally biased region" description="Low complexity" evidence="5">
    <location>
        <begin position="417"/>
        <end position="427"/>
    </location>
</feature>
<evidence type="ECO:0000256" key="5">
    <source>
        <dbReference type="SAM" id="MobiDB-lite"/>
    </source>
</evidence>
<dbReference type="SMART" id="SM00283">
    <property type="entry name" value="MA"/>
    <property type="match status" value="1"/>
</dbReference>
<protein>
    <submittedName>
        <fullName evidence="9">Methyl-accepting chemotaxis protein 1</fullName>
    </submittedName>
</protein>
<dbReference type="AlphaFoldDB" id="A0A1M7YUA8"/>
<comment type="similarity">
    <text evidence="3">Belongs to the methyl-accepting chemotaxis (MCP) protein family.</text>
</comment>
<dbReference type="InterPro" id="IPR004089">
    <property type="entry name" value="MCPsignal_dom"/>
</dbReference>
<accession>A0A1M7YUA8</accession>
<feature type="domain" description="Methyl-accepting transducer" evidence="7">
    <location>
        <begin position="411"/>
        <end position="647"/>
    </location>
</feature>
<feature type="transmembrane region" description="Helical" evidence="6">
    <location>
        <begin position="335"/>
        <end position="352"/>
    </location>
</feature>
<keyword evidence="6" id="KW-0812">Transmembrane</keyword>
<keyword evidence="10" id="KW-1185">Reference proteome</keyword>
<feature type="domain" description="HAMP" evidence="8">
    <location>
        <begin position="354"/>
        <end position="406"/>
    </location>
</feature>
<keyword evidence="6" id="KW-0472">Membrane</keyword>
<evidence type="ECO:0000256" key="4">
    <source>
        <dbReference type="PROSITE-ProRule" id="PRU00284"/>
    </source>
</evidence>
<dbReference type="GO" id="GO:0006935">
    <property type="term" value="P:chemotaxis"/>
    <property type="evidence" value="ECO:0007669"/>
    <property type="project" value="UniProtKB-ARBA"/>
</dbReference>
<dbReference type="Gene3D" id="1.10.287.950">
    <property type="entry name" value="Methyl-accepting chemotaxis protein"/>
    <property type="match status" value="1"/>
</dbReference>
<comment type="subcellular location">
    <subcellularLocation>
        <location evidence="1">Membrane</location>
    </subcellularLocation>
</comment>
<evidence type="ECO:0000256" key="1">
    <source>
        <dbReference type="ARBA" id="ARBA00004370"/>
    </source>
</evidence>
<evidence type="ECO:0000256" key="6">
    <source>
        <dbReference type="SAM" id="Phobius"/>
    </source>
</evidence>
<dbReference type="Proteomes" id="UP000184600">
    <property type="component" value="Unassembled WGS sequence"/>
</dbReference>
<dbReference type="PROSITE" id="PS50885">
    <property type="entry name" value="HAMP"/>
    <property type="match status" value="1"/>
</dbReference>
<dbReference type="STRING" id="1117707.VQ7734_01952"/>
<dbReference type="PANTHER" id="PTHR32089">
    <property type="entry name" value="METHYL-ACCEPTING CHEMOTAXIS PROTEIN MCPB"/>
    <property type="match status" value="1"/>
</dbReference>
<dbReference type="PROSITE" id="PS50111">
    <property type="entry name" value="CHEMOTAXIS_TRANSDUC_2"/>
    <property type="match status" value="1"/>
</dbReference>
<evidence type="ECO:0000313" key="9">
    <source>
        <dbReference type="EMBL" id="SHO56183.1"/>
    </source>
</evidence>
<dbReference type="GO" id="GO:0007165">
    <property type="term" value="P:signal transduction"/>
    <property type="evidence" value="ECO:0007669"/>
    <property type="project" value="UniProtKB-KW"/>
</dbReference>
<dbReference type="InterPro" id="IPR003660">
    <property type="entry name" value="HAMP_dom"/>
</dbReference>
<dbReference type="SMART" id="SM00304">
    <property type="entry name" value="HAMP"/>
    <property type="match status" value="1"/>
</dbReference>
<evidence type="ECO:0000259" key="8">
    <source>
        <dbReference type="PROSITE" id="PS50885"/>
    </source>
</evidence>
<proteinExistence type="inferred from homology"/>
<sequence length="683" mass="75794">MITIQMLKFFSFFSSSSLIRIISSCFIIFILFIAVLSWQGLRGLHTVAEQFEHLSERSLPLAITNAELVQSILESTKLLSTGVRVEDLPELKNLMSDVGIKTNQTHVELENLRKFADPQNGIPALTGEHISRLSDELDKLKHLSQSIMSLQHQRLAERAALDEVADSFRYGVSSLGPEMSRIANMFAFENPEAMDAANRFISNASRMESLFLMLMMEKKEKKAYKLYKELRTRQAGISLAFDDFTEWYPDVLEFASLTAPYEMVQKGFGKQGILKKLLAELELVNKQKSELNQALSLATLVIEQLDSISESAGKQIEQKKDLVSRTIDLTTHSQLVFAVVIMAIMMIVWLTLRRWICAALEHIIERLHALAAKDFSGSLVESGPSELRVVAKSLNEVVDSIRASLNQVTETSSALYQSSESSHQASESSHKRLEHQNQALTSMSSTMTEIEASIREIAAITQETHKESQTSVTHALAGVDVLNQSQETLKLLNSTLDTNDSAMNELVERVEQIHSMVDLISGIAESTNLLALNAAIEAARAGEAGRGFAVVADEVRNLASGTSQQTENIRGQMNELVDSVTRSRTAVQNSRTQMTSVLKSGEEVKHTFTDIEKIVKGISDRVEQISVAAEQQEEATTDVNRSINLISEQSSETAQSLHEVVDSAGQVSDIANRQQEMLTLYKL</sequence>
<keyword evidence="6" id="KW-1133">Transmembrane helix</keyword>
<dbReference type="Pfam" id="PF00015">
    <property type="entry name" value="MCPsignal"/>
    <property type="match status" value="1"/>
</dbReference>
<gene>
    <name evidence="9" type="primary">mcp1_2</name>
    <name evidence="9" type="ORF">VQ7734_01952</name>
</gene>
<dbReference type="PANTHER" id="PTHR32089:SF120">
    <property type="entry name" value="METHYL-ACCEPTING CHEMOTAXIS PROTEIN TLPQ"/>
    <property type="match status" value="1"/>
</dbReference>
<evidence type="ECO:0000256" key="2">
    <source>
        <dbReference type="ARBA" id="ARBA00023224"/>
    </source>
</evidence>
<organism evidence="9 10">
    <name type="scientific">Vibrio quintilis</name>
    <dbReference type="NCBI Taxonomy" id="1117707"/>
    <lineage>
        <taxon>Bacteria</taxon>
        <taxon>Pseudomonadati</taxon>
        <taxon>Pseudomonadota</taxon>
        <taxon>Gammaproteobacteria</taxon>
        <taxon>Vibrionales</taxon>
        <taxon>Vibrionaceae</taxon>
        <taxon>Vibrio</taxon>
    </lineage>
</organism>
<feature type="region of interest" description="Disordered" evidence="5">
    <location>
        <begin position="416"/>
        <end position="436"/>
    </location>
</feature>
<name>A0A1M7YUA8_9VIBR</name>
<dbReference type="SUPFAM" id="SSF58104">
    <property type="entry name" value="Methyl-accepting chemotaxis protein (MCP) signaling domain"/>
    <property type="match status" value="1"/>
</dbReference>
<evidence type="ECO:0000256" key="3">
    <source>
        <dbReference type="ARBA" id="ARBA00029447"/>
    </source>
</evidence>
<dbReference type="CDD" id="cd11386">
    <property type="entry name" value="MCP_signal"/>
    <property type="match status" value="1"/>
</dbReference>
<feature type="transmembrane region" description="Helical" evidence="6">
    <location>
        <begin position="21"/>
        <end position="41"/>
    </location>
</feature>
<evidence type="ECO:0000259" key="7">
    <source>
        <dbReference type="PROSITE" id="PS50111"/>
    </source>
</evidence>